<organism evidence="3 4">
    <name type="scientific">Loxostege sticticalis</name>
    <name type="common">Beet webworm moth</name>
    <dbReference type="NCBI Taxonomy" id="481309"/>
    <lineage>
        <taxon>Eukaryota</taxon>
        <taxon>Metazoa</taxon>
        <taxon>Ecdysozoa</taxon>
        <taxon>Arthropoda</taxon>
        <taxon>Hexapoda</taxon>
        <taxon>Insecta</taxon>
        <taxon>Pterygota</taxon>
        <taxon>Neoptera</taxon>
        <taxon>Endopterygota</taxon>
        <taxon>Lepidoptera</taxon>
        <taxon>Glossata</taxon>
        <taxon>Ditrysia</taxon>
        <taxon>Pyraloidea</taxon>
        <taxon>Crambidae</taxon>
        <taxon>Pyraustinae</taxon>
        <taxon>Loxostege</taxon>
    </lineage>
</organism>
<dbReference type="Pfam" id="PF03564">
    <property type="entry name" value="DUF1759"/>
    <property type="match status" value="1"/>
</dbReference>
<evidence type="ECO:0000313" key="4">
    <source>
        <dbReference type="Proteomes" id="UP001549920"/>
    </source>
</evidence>
<dbReference type="InterPro" id="IPR001584">
    <property type="entry name" value="Integrase_cat-core"/>
</dbReference>
<evidence type="ECO:0000256" key="1">
    <source>
        <dbReference type="SAM" id="MobiDB-lite"/>
    </source>
</evidence>
<sequence>MSLLSKHTRKSSSLKKSKSKSEDFEYTAQDLPSLRRKRTIAIKRLNKALEIGQLARGDPSQRDLFLSYHHDIKNITAAFEDAHFSILEILDDATDADTSLQEKFDDTYYQIESIYRSLFRSEDAKQTKSVSSSLNIRLPKITLPSFSGNIKQWPEYFDTFNALIHNSSSLTETEKFHYLVSSLSGDALSVVKAFPLTHEHYTSAYQALCARYKNKRDLAFACWREILNIEFKYKDAKEFRKSLDTFDENLSILKTINLPVQDWDFIIVYHILSKLTTEMRRSFEEKHSDIEFPNYNQLKLFLQSKCEALMRDTHFLELPKSNTKPFQHKPKPSVSHALVAAYNESPTSTTNNKPSSYTKRCSYCNQSHSILSCSEFLKKSIDERIKTAEEKKWCYNCLKPSHQLKNCKSLFSCRTCKRKHHSLLHRDCTEKPQQSVNSAALFSRSPSRSTVLLATAIVQVQDANGNMQSFRALFDTGSQSNFITESAVRRLQLVPNRTSASVCGLGEASAPISGDVTCCVGTQNKICFKLNMNVIPKICSDQPIAELNSSRWSHIQSLTLADPSFDIPGPVDILLAADVFAESLLGQQIKGSQNQPTAFKSLFGWLLLGKTYLNSSTALLTSSLSSNIDIELNSLVHRFWELDDVPKATSLTPEEQLCEQKFVAEHHRDTSGRYVVKYPFKDDSEPIFNGSREVALRRFYAIEKRLSTDHDLSSQYCEFMADYIESNHMSLVPLDQMGTGKYYIPHHCVLRPDSTTTRLRVVFDASAKDRNAKSFNDSQLIGPKLQPDIFKILLHFREHEIVIMADVRQMYRQILISPEHREYQRILWRPSPRDDVREYRLNTVTYGVASSPYLACRTLRQLADDEGDAFPLAKQIVLSDVYVDDVVCGFDDFNVAQEAKTQLIKLFNLGHFQLRKWVSNDPKLLSDLPIEHHLQGSISLDHSEPSPLKVLGLKWDPSSDSFLFSVQPTHQTCTKRSILSELARIFDPLGFLSPITVQAKCLIQKLWILGVNWDETPPIEVVHSWASYTDQLPKLAQLRIPRKLTCSTSTSYELHGFCDSSEVAYGAVIYLRATDETGNIQVFFVCSKARVVPLKRIPLPRLELCAAVLLADLYKYVYDTYLAHIPIDSVFLWSDATIVLSWLRSHSSRWTTFVANRVSHIQEITPPECWHHVSSKDNPADICSRGLFPSEILNNCLWWAGPDWLSKEKDSWPLHVLAVTHEDEEIIQAEARKSVALVTGQGDNENSHIFTDLTNRFSSLQKLLNVLSYIYQVVSTLSTDGFIATLRRFVARRGRCKTIHADCGTNFVGARNQLSSLMENASHAERIEFKFNPPSAPHFGGVWEIQIKAAKTHLYRVVGDQVLTFEELTTLFAQIEAVLNSRPLCPVSADPNDLSALTPGHFLTLEPLTAVPDEDLSSINVNRLHRWQLLQSFHQNFWSRWKHEYLNSLTQRAKWTKDSKPLAVGSMVIIKDDNRAPLHWTLGRVQQLLAGADGVIRVAMVKTATNNIIQRPLVKLCPLPLED</sequence>
<evidence type="ECO:0000259" key="2">
    <source>
        <dbReference type="PROSITE" id="PS50994"/>
    </source>
</evidence>
<proteinExistence type="predicted"/>
<dbReference type="InterPro" id="IPR008042">
    <property type="entry name" value="Retrotrans_Pao"/>
</dbReference>
<dbReference type="InterPro" id="IPR021109">
    <property type="entry name" value="Peptidase_aspartic_dom_sf"/>
</dbReference>
<dbReference type="PROSITE" id="PS50994">
    <property type="entry name" value="INTEGRASE"/>
    <property type="match status" value="1"/>
</dbReference>
<dbReference type="Pfam" id="PF05380">
    <property type="entry name" value="Peptidase_A17"/>
    <property type="match status" value="1"/>
</dbReference>
<dbReference type="EMBL" id="JBEUOH010000026">
    <property type="protein sequence ID" value="KAL0860179.1"/>
    <property type="molecule type" value="Genomic_DNA"/>
</dbReference>
<name>A0ABR3H5V5_LOXSC</name>
<protein>
    <recommendedName>
        <fullName evidence="2">Integrase catalytic domain-containing protein</fullName>
    </recommendedName>
</protein>
<dbReference type="InterPro" id="IPR043502">
    <property type="entry name" value="DNA/RNA_pol_sf"/>
</dbReference>
<keyword evidence="4" id="KW-1185">Reference proteome</keyword>
<dbReference type="InterPro" id="IPR040676">
    <property type="entry name" value="DUF5641"/>
</dbReference>
<dbReference type="SUPFAM" id="SSF56672">
    <property type="entry name" value="DNA/RNA polymerases"/>
    <property type="match status" value="1"/>
</dbReference>
<reference evidence="3 4" key="1">
    <citation type="submission" date="2024-06" db="EMBL/GenBank/DDBJ databases">
        <title>A chromosome-level genome assembly of beet webworm, Loxostege sticticalis.</title>
        <authorList>
            <person name="Zhang Y."/>
        </authorList>
    </citation>
    <scope>NUCLEOTIDE SEQUENCE [LARGE SCALE GENOMIC DNA]</scope>
    <source>
        <strain evidence="3">AQ026</strain>
        <tissue evidence="3">Whole body</tissue>
    </source>
</reference>
<dbReference type="Pfam" id="PF18701">
    <property type="entry name" value="DUF5641"/>
    <property type="match status" value="1"/>
</dbReference>
<gene>
    <name evidence="3" type="ORF">ABMA27_010486</name>
</gene>
<dbReference type="PANTHER" id="PTHR47331:SF5">
    <property type="entry name" value="RIBONUCLEASE H"/>
    <property type="match status" value="1"/>
</dbReference>
<dbReference type="PANTHER" id="PTHR47331">
    <property type="entry name" value="PHD-TYPE DOMAIN-CONTAINING PROTEIN"/>
    <property type="match status" value="1"/>
</dbReference>
<dbReference type="CDD" id="cd01644">
    <property type="entry name" value="RT_pepA17"/>
    <property type="match status" value="1"/>
</dbReference>
<dbReference type="Proteomes" id="UP001549920">
    <property type="component" value="Unassembled WGS sequence"/>
</dbReference>
<dbReference type="SUPFAM" id="SSF53098">
    <property type="entry name" value="Ribonuclease H-like"/>
    <property type="match status" value="1"/>
</dbReference>
<feature type="region of interest" description="Disordered" evidence="1">
    <location>
        <begin position="1"/>
        <end position="26"/>
    </location>
</feature>
<dbReference type="Gene3D" id="2.40.70.10">
    <property type="entry name" value="Acid Proteases"/>
    <property type="match status" value="1"/>
</dbReference>
<comment type="caution">
    <text evidence="3">The sequence shown here is derived from an EMBL/GenBank/DDBJ whole genome shotgun (WGS) entry which is preliminary data.</text>
</comment>
<dbReference type="InterPro" id="IPR036397">
    <property type="entry name" value="RNaseH_sf"/>
</dbReference>
<feature type="domain" description="Integrase catalytic" evidence="2">
    <location>
        <begin position="1232"/>
        <end position="1407"/>
    </location>
</feature>
<feature type="compositionally biased region" description="Basic residues" evidence="1">
    <location>
        <begin position="1"/>
        <end position="18"/>
    </location>
</feature>
<dbReference type="InterPro" id="IPR005312">
    <property type="entry name" value="DUF1759"/>
</dbReference>
<dbReference type="InterPro" id="IPR012337">
    <property type="entry name" value="RNaseH-like_sf"/>
</dbReference>
<dbReference type="Gene3D" id="3.30.420.10">
    <property type="entry name" value="Ribonuclease H-like superfamily/Ribonuclease H"/>
    <property type="match status" value="1"/>
</dbReference>
<dbReference type="CDD" id="cd00303">
    <property type="entry name" value="retropepsin_like"/>
    <property type="match status" value="1"/>
</dbReference>
<accession>A0ABR3H5V5</accession>
<evidence type="ECO:0000313" key="3">
    <source>
        <dbReference type="EMBL" id="KAL0860179.1"/>
    </source>
</evidence>